<dbReference type="RefSeq" id="WP_015769973.1">
    <property type="nucleotide sequence ID" value="NC_013192.1"/>
</dbReference>
<gene>
    <name evidence="1" type="ordered locus">Lebu_1767</name>
</gene>
<accession>C7NBV3</accession>
<dbReference type="AlphaFoldDB" id="C7NBV3"/>
<dbReference type="STRING" id="523794.Lebu_1767"/>
<proteinExistence type="predicted"/>
<dbReference type="Proteomes" id="UP000001910">
    <property type="component" value="Chromosome"/>
</dbReference>
<organism evidence="1 2">
    <name type="scientific">Leptotrichia buccalis (strain ATCC 14201 / DSM 1135 / JCM 12969 / NCTC 10249 / C-1013-b)</name>
    <dbReference type="NCBI Taxonomy" id="523794"/>
    <lineage>
        <taxon>Bacteria</taxon>
        <taxon>Fusobacteriati</taxon>
        <taxon>Fusobacteriota</taxon>
        <taxon>Fusobacteriia</taxon>
        <taxon>Fusobacteriales</taxon>
        <taxon>Leptotrichiaceae</taxon>
        <taxon>Leptotrichia</taxon>
    </lineage>
</organism>
<sequence>MKKILILFLVIFSLNFSFELKKENFEIKKNKSLKLSEEEMKNQSEKIVEVFNKEISDRIESKNKGIEYSENTNLETGEKNFKVNVPDVLMNNKVYEKTIYEIEKINFISKNKVEIIYTEKSPNIFKIMFSEEFNKMLEDKISKELGYKLDKEKIQKLSDEERLKANVIILYESRNEMLKRLENNQFEYMTEKTKMILEKKKKEWEYKNEEILESDGFDIFNSVFENLENNLNEQ</sequence>
<name>C7NBV3_LEPBD</name>
<dbReference type="OrthoDB" id="80543at2"/>
<dbReference type="EMBL" id="CP001685">
    <property type="protein sequence ID" value="ACV39634.1"/>
    <property type="molecule type" value="Genomic_DNA"/>
</dbReference>
<protein>
    <submittedName>
        <fullName evidence="1">Uncharacterized protein</fullName>
    </submittedName>
</protein>
<keyword evidence="2" id="KW-1185">Reference proteome</keyword>
<evidence type="ECO:0000313" key="1">
    <source>
        <dbReference type="EMBL" id="ACV39634.1"/>
    </source>
</evidence>
<evidence type="ECO:0000313" key="2">
    <source>
        <dbReference type="Proteomes" id="UP000001910"/>
    </source>
</evidence>
<dbReference type="HOGENOM" id="CLU_1244064_0_0_0"/>
<dbReference type="KEGG" id="lba:Lebu_1767"/>
<reference evidence="1 2" key="1">
    <citation type="journal article" date="2009" name="Stand. Genomic Sci.">
        <title>Complete genome sequence of Leptotrichia buccalis type strain (C-1013-b).</title>
        <authorList>
            <person name="Ivanova N."/>
            <person name="Gronow S."/>
            <person name="Lapidus A."/>
            <person name="Copeland A."/>
            <person name="Glavina Del Rio T."/>
            <person name="Nolan M."/>
            <person name="Lucas S."/>
            <person name="Chen F."/>
            <person name="Tice H."/>
            <person name="Cheng J.F."/>
            <person name="Saunders E."/>
            <person name="Bruce D."/>
            <person name="Goodwin L."/>
            <person name="Brettin T."/>
            <person name="Detter J.C."/>
            <person name="Han C."/>
            <person name="Pitluck S."/>
            <person name="Mikhailova N."/>
            <person name="Pati A."/>
            <person name="Mavrommatis K."/>
            <person name="Chen A."/>
            <person name="Palaniappan K."/>
            <person name="Land M."/>
            <person name="Hauser L."/>
            <person name="Chang Y.J."/>
            <person name="Jeffries C.D."/>
            <person name="Chain P."/>
            <person name="Rohde C."/>
            <person name="Goker M."/>
            <person name="Bristow J."/>
            <person name="Eisen J.A."/>
            <person name="Markowitz V."/>
            <person name="Hugenholtz P."/>
            <person name="Kyrpides N.C."/>
            <person name="Klenk H.P."/>
        </authorList>
    </citation>
    <scope>NUCLEOTIDE SEQUENCE [LARGE SCALE GENOMIC DNA]</scope>
    <source>
        <strain evidence="2">ATCC 14201 / DSM 1135 / JCM 12969 / NCTC 10249 / C-1013-b</strain>
    </source>
</reference>